<evidence type="ECO:0000256" key="3">
    <source>
        <dbReference type="ARBA" id="ARBA00022449"/>
    </source>
</evidence>
<dbReference type="InterPro" id="IPR004837">
    <property type="entry name" value="NaCa_Exmemb"/>
</dbReference>
<organism evidence="10 11">
    <name type="scientific">Paramecium primaurelia</name>
    <dbReference type="NCBI Taxonomy" id="5886"/>
    <lineage>
        <taxon>Eukaryota</taxon>
        <taxon>Sar</taxon>
        <taxon>Alveolata</taxon>
        <taxon>Ciliophora</taxon>
        <taxon>Intramacronucleata</taxon>
        <taxon>Oligohymenophorea</taxon>
        <taxon>Peniculida</taxon>
        <taxon>Parameciidae</taxon>
        <taxon>Paramecium</taxon>
    </lineage>
</organism>
<keyword evidence="6 8" id="KW-0472">Membrane</keyword>
<evidence type="ECO:0000259" key="9">
    <source>
        <dbReference type="Pfam" id="PF01699"/>
    </source>
</evidence>
<dbReference type="GO" id="GO:0005886">
    <property type="term" value="C:plasma membrane"/>
    <property type="evidence" value="ECO:0007669"/>
    <property type="project" value="TreeGrafter"/>
</dbReference>
<evidence type="ECO:0000256" key="1">
    <source>
        <dbReference type="ARBA" id="ARBA00004141"/>
    </source>
</evidence>
<evidence type="ECO:0000313" key="10">
    <source>
        <dbReference type="EMBL" id="CAD8069907.1"/>
    </source>
</evidence>
<keyword evidence="11" id="KW-1185">Reference proteome</keyword>
<evidence type="ECO:0000313" key="11">
    <source>
        <dbReference type="Proteomes" id="UP000688137"/>
    </source>
</evidence>
<name>A0A8S1LQ80_PARPR</name>
<evidence type="ECO:0000256" key="5">
    <source>
        <dbReference type="ARBA" id="ARBA00022989"/>
    </source>
</evidence>
<feature type="transmembrane region" description="Helical" evidence="8">
    <location>
        <begin position="15"/>
        <end position="36"/>
    </location>
</feature>
<dbReference type="PANTHER" id="PTHR10846">
    <property type="entry name" value="SODIUM/POTASSIUM/CALCIUM EXCHANGER"/>
    <property type="match status" value="1"/>
</dbReference>
<keyword evidence="3" id="KW-0813">Transport</keyword>
<feature type="transmembrane region" description="Helical" evidence="8">
    <location>
        <begin position="129"/>
        <end position="147"/>
    </location>
</feature>
<comment type="similarity">
    <text evidence="2">Belongs to the Ca(2+):cation antiporter (CaCA) (TC 2.A.19) family. SLC24A subfamily.</text>
</comment>
<feature type="transmembrane region" description="Helical" evidence="8">
    <location>
        <begin position="358"/>
        <end position="376"/>
    </location>
</feature>
<comment type="caution">
    <text evidence="10">The sequence shown here is derived from an EMBL/GenBank/DDBJ whole genome shotgun (WGS) entry which is preliminary data.</text>
</comment>
<feature type="compositionally biased region" description="Polar residues" evidence="7">
    <location>
        <begin position="291"/>
        <end position="300"/>
    </location>
</feature>
<reference evidence="10" key="1">
    <citation type="submission" date="2021-01" db="EMBL/GenBank/DDBJ databases">
        <authorList>
            <consortium name="Genoscope - CEA"/>
            <person name="William W."/>
        </authorList>
    </citation>
    <scope>NUCLEOTIDE SEQUENCE</scope>
</reference>
<evidence type="ECO:0000256" key="8">
    <source>
        <dbReference type="SAM" id="Phobius"/>
    </source>
</evidence>
<feature type="transmembrane region" description="Helical" evidence="8">
    <location>
        <begin position="153"/>
        <end position="171"/>
    </location>
</feature>
<feature type="transmembrane region" description="Helical" evidence="8">
    <location>
        <begin position="456"/>
        <end position="475"/>
    </location>
</feature>
<accession>A0A8S1LQ80</accession>
<evidence type="ECO:0000256" key="6">
    <source>
        <dbReference type="ARBA" id="ARBA00023136"/>
    </source>
</evidence>
<feature type="transmembrane region" description="Helical" evidence="8">
    <location>
        <begin position="88"/>
        <end position="109"/>
    </location>
</feature>
<dbReference type="AlphaFoldDB" id="A0A8S1LQ80"/>
<feature type="transmembrane region" description="Helical" evidence="8">
    <location>
        <begin position="413"/>
        <end position="436"/>
    </location>
</feature>
<feature type="transmembrane region" description="Helical" evidence="8">
    <location>
        <begin position="388"/>
        <end position="406"/>
    </location>
</feature>
<dbReference type="PANTHER" id="PTHR10846:SF73">
    <property type="entry name" value="SODIUM_CALCIUM EXCHANGER MEMBRANE REGION DOMAIN-CONTAINING PROTEIN"/>
    <property type="match status" value="1"/>
</dbReference>
<evidence type="ECO:0000256" key="4">
    <source>
        <dbReference type="ARBA" id="ARBA00022692"/>
    </source>
</evidence>
<keyword evidence="4 8" id="KW-0812">Transmembrane</keyword>
<dbReference type="GO" id="GO:0006874">
    <property type="term" value="P:intracellular calcium ion homeostasis"/>
    <property type="evidence" value="ECO:0007669"/>
    <property type="project" value="TreeGrafter"/>
</dbReference>
<protein>
    <recommendedName>
        <fullName evidence="9">Sodium/calcium exchanger membrane region domain-containing protein</fullName>
    </recommendedName>
</protein>
<feature type="transmembrane region" description="Helical" evidence="8">
    <location>
        <begin position="495"/>
        <end position="515"/>
    </location>
</feature>
<feature type="domain" description="Sodium/calcium exchanger membrane region" evidence="9">
    <location>
        <begin position="23"/>
        <end position="165"/>
    </location>
</feature>
<evidence type="ECO:0000256" key="7">
    <source>
        <dbReference type="SAM" id="MobiDB-lite"/>
    </source>
</evidence>
<comment type="subcellular location">
    <subcellularLocation>
        <location evidence="1">Membrane</location>
        <topology evidence="1">Multi-pass membrane protein</topology>
    </subcellularLocation>
</comment>
<dbReference type="OMA" id="NGIMQLM"/>
<proteinExistence type="inferred from homology"/>
<dbReference type="EMBL" id="CAJJDM010000044">
    <property type="protein sequence ID" value="CAD8069907.1"/>
    <property type="molecule type" value="Genomic_DNA"/>
</dbReference>
<gene>
    <name evidence="10" type="ORF">PPRIM_AZ9-3.1.T0440298</name>
</gene>
<dbReference type="GO" id="GO:0008273">
    <property type="term" value="F:calcium, potassium:sodium antiporter activity"/>
    <property type="evidence" value="ECO:0007669"/>
    <property type="project" value="TreeGrafter"/>
</dbReference>
<feature type="transmembrane region" description="Helical" evidence="8">
    <location>
        <begin position="527"/>
        <end position="549"/>
    </location>
</feature>
<dbReference type="Pfam" id="PF01699">
    <property type="entry name" value="Na_Ca_ex"/>
    <property type="match status" value="1"/>
</dbReference>
<keyword evidence="3" id="KW-0050">Antiport</keyword>
<dbReference type="Proteomes" id="UP000688137">
    <property type="component" value="Unassembled WGS sequence"/>
</dbReference>
<feature type="region of interest" description="Disordered" evidence="7">
    <location>
        <begin position="281"/>
        <end position="350"/>
    </location>
</feature>
<evidence type="ECO:0000256" key="2">
    <source>
        <dbReference type="ARBA" id="ARBA00005364"/>
    </source>
</evidence>
<feature type="compositionally biased region" description="Low complexity" evidence="7">
    <location>
        <begin position="326"/>
        <end position="343"/>
    </location>
</feature>
<dbReference type="InterPro" id="IPR004481">
    <property type="entry name" value="K/Na/Ca-exchanger"/>
</dbReference>
<dbReference type="GO" id="GO:0005262">
    <property type="term" value="F:calcium channel activity"/>
    <property type="evidence" value="ECO:0007669"/>
    <property type="project" value="TreeGrafter"/>
</dbReference>
<sequence length="550" mass="64213">MTYRELVPTVEEHNAGHVIGFIIGLLYMFAFVYYIYKKYLSNLFEDFMSLLDDKEYEETYRPILYSLLNSMQYLILCFYSTFSSKSDLGVSVIIGSDAFSILFIFGLILIKFPNSHHGVLDTWTTLRDCVIYIVGLLVMLLCLYYEWAKIGTALVLLVYYILDLIVLAGNYEIKEKIMEWLTLNNEDNEFNSDQHMEYKKRRYSVTQLRDAGMVDLKDQSLQKKINTFEAILVIKYGQQNPQKKRIRQRFGSIVYAIIFSIRNSIKSEIQKRSEFYQNLYKPKQRQRQQQNDEQPQSAIKQRNDQQDNDQDDNPLIDSNPMESVHQANNQDQQNSQHQNPDDQMNQEQSKLEMPKESLEKVLFIIFFPIHLILYLLPSYNENVVPKKLVLCFFLNLVLLCGCYYLIDWWAFELALATGIPLQLIGMIFLGFFTQIQFANYNLEVAKIETKLEFTQAFFQTAICKISLCTGLPWVLRIIIDLDIEYEMDYNDFQRAFCISIAVLCVIVFMLLLLALAKGFTLKQQDGVKIIVLYGLFILISAIIIGLNILK</sequence>
<keyword evidence="5 8" id="KW-1133">Transmembrane helix</keyword>